<dbReference type="AlphaFoldDB" id="A0A0V0QNI8"/>
<organism evidence="2 3">
    <name type="scientific">Pseudocohnilembus persalinus</name>
    <name type="common">Ciliate</name>
    <dbReference type="NCBI Taxonomy" id="266149"/>
    <lineage>
        <taxon>Eukaryota</taxon>
        <taxon>Sar</taxon>
        <taxon>Alveolata</taxon>
        <taxon>Ciliophora</taxon>
        <taxon>Intramacronucleata</taxon>
        <taxon>Oligohymenophorea</taxon>
        <taxon>Scuticociliatia</taxon>
        <taxon>Philasterida</taxon>
        <taxon>Pseudocohnilembidae</taxon>
        <taxon>Pseudocohnilembus</taxon>
    </lineage>
</organism>
<sequence>MFRLNPFSDPFFDYHSRPLRMYDNFFDDFFDDSRFYHPYHIEQEKKHSEVEKMDEEYEKELKEYEENKRKLQQQEERLREQYYKQQELAFQKRQEELKREREELLKQQKEHPQQEKKGDQKNQVEYYTKSESMRSYINDKGERVVITKFAENKNGEKCKKIHEKVYDKQDQLISDRTFNNEKEIEDYHKKAIKH</sequence>
<accession>A0A0V0QNI8</accession>
<dbReference type="EMBL" id="LDAU01000125">
    <property type="protein sequence ID" value="KRX03814.1"/>
    <property type="molecule type" value="Genomic_DNA"/>
</dbReference>
<evidence type="ECO:0000313" key="3">
    <source>
        <dbReference type="Proteomes" id="UP000054937"/>
    </source>
</evidence>
<protein>
    <submittedName>
        <fullName evidence="2">Uncharacterized protein</fullName>
    </submittedName>
</protein>
<proteinExistence type="predicted"/>
<evidence type="ECO:0000313" key="2">
    <source>
        <dbReference type="EMBL" id="KRX03814.1"/>
    </source>
</evidence>
<reference evidence="2 3" key="1">
    <citation type="journal article" date="2015" name="Sci. Rep.">
        <title>Genome of the facultative scuticociliatosis pathogen Pseudocohnilembus persalinus provides insight into its virulence through horizontal gene transfer.</title>
        <authorList>
            <person name="Xiong J."/>
            <person name="Wang G."/>
            <person name="Cheng J."/>
            <person name="Tian M."/>
            <person name="Pan X."/>
            <person name="Warren A."/>
            <person name="Jiang C."/>
            <person name="Yuan D."/>
            <person name="Miao W."/>
        </authorList>
    </citation>
    <scope>NUCLEOTIDE SEQUENCE [LARGE SCALE GENOMIC DNA]</scope>
    <source>
        <strain evidence="2">36N120E</strain>
    </source>
</reference>
<comment type="caution">
    <text evidence="2">The sequence shown here is derived from an EMBL/GenBank/DDBJ whole genome shotgun (WGS) entry which is preliminary data.</text>
</comment>
<keyword evidence="3" id="KW-1185">Reference proteome</keyword>
<name>A0A0V0QNI8_PSEPJ</name>
<feature type="compositionally biased region" description="Basic and acidic residues" evidence="1">
    <location>
        <begin position="101"/>
        <end position="122"/>
    </location>
</feature>
<dbReference type="InParanoid" id="A0A0V0QNI8"/>
<gene>
    <name evidence="2" type="ORF">PPERSA_04609</name>
</gene>
<feature type="region of interest" description="Disordered" evidence="1">
    <location>
        <begin position="101"/>
        <end position="124"/>
    </location>
</feature>
<evidence type="ECO:0000256" key="1">
    <source>
        <dbReference type="SAM" id="MobiDB-lite"/>
    </source>
</evidence>
<dbReference type="Proteomes" id="UP000054937">
    <property type="component" value="Unassembled WGS sequence"/>
</dbReference>